<dbReference type="PANTHER" id="PTHR43085">
    <property type="entry name" value="HEXOKINASE FAMILY MEMBER"/>
    <property type="match status" value="1"/>
</dbReference>
<evidence type="ECO:0000256" key="2">
    <source>
        <dbReference type="ARBA" id="ARBA00022679"/>
    </source>
</evidence>
<evidence type="ECO:0000313" key="6">
    <source>
        <dbReference type="Proteomes" id="UP001519308"/>
    </source>
</evidence>
<keyword evidence="2 5" id="KW-0808">Transferase</keyword>
<reference evidence="5 6" key="1">
    <citation type="submission" date="2021-03" db="EMBL/GenBank/DDBJ databases">
        <title>Genomic Encyclopedia of Type Strains, Phase IV (KMG-IV): sequencing the most valuable type-strain genomes for metagenomic binning, comparative biology and taxonomic classification.</title>
        <authorList>
            <person name="Goeker M."/>
        </authorList>
    </citation>
    <scope>NUCLEOTIDE SEQUENCE [LARGE SCALE GENOMIC DNA]</scope>
    <source>
        <strain evidence="5 6">DSM 28650</strain>
    </source>
</reference>
<evidence type="ECO:0000259" key="4">
    <source>
        <dbReference type="Pfam" id="PF00294"/>
    </source>
</evidence>
<keyword evidence="6" id="KW-1185">Reference proteome</keyword>
<name>A0ABS4K0S5_9CLOT</name>
<dbReference type="Pfam" id="PF00294">
    <property type="entry name" value="PfkB"/>
    <property type="match status" value="1"/>
</dbReference>
<dbReference type="PANTHER" id="PTHR43085:SF41">
    <property type="entry name" value="FRUCTOSELYSINE 6-KINASE"/>
    <property type="match status" value="1"/>
</dbReference>
<evidence type="ECO:0000256" key="1">
    <source>
        <dbReference type="ARBA" id="ARBA00010688"/>
    </source>
</evidence>
<organism evidence="5 6">
    <name type="scientific">Clostridium punense</name>
    <dbReference type="NCBI Taxonomy" id="1054297"/>
    <lineage>
        <taxon>Bacteria</taxon>
        <taxon>Bacillati</taxon>
        <taxon>Bacillota</taxon>
        <taxon>Clostridia</taxon>
        <taxon>Eubacteriales</taxon>
        <taxon>Clostridiaceae</taxon>
        <taxon>Clostridium</taxon>
    </lineage>
</organism>
<dbReference type="InterPro" id="IPR050306">
    <property type="entry name" value="PfkB_Carbo_kinase"/>
</dbReference>
<gene>
    <name evidence="5" type="ORF">J2Z44_001159</name>
</gene>
<dbReference type="SUPFAM" id="SSF53613">
    <property type="entry name" value="Ribokinase-like"/>
    <property type="match status" value="1"/>
</dbReference>
<sequence length="261" mass="28404">MRLATVGDNCIDYYRCFNKGFPGGNPVNVGVYFTRLGGKASYTGVVGNDDNGKLIIEALNKKGVDTSHVKVLPGKTAVTEVDLVGGDRVFGEYDQGVLSQFKLSQEDIEFLCSHDMVVTGIWGMIEGDLYRIKEKGSLVAFDFATKLSHPIVEKAIPYVDYGFFAHDEGDNEDLRGTMKKLQSRGPRVVIVTLGDKGSICYDGKEFITSGIVPCEVVDTMGAGDSYIAGFLKGILQGEKLKKCMEMGAENAAITLQYHGAW</sequence>
<dbReference type="Proteomes" id="UP001519308">
    <property type="component" value="Unassembled WGS sequence"/>
</dbReference>
<protein>
    <submittedName>
        <fullName evidence="5">Fructoselysine 6-kinase</fullName>
        <ecNumber evidence="5">2.7.1.-</ecNumber>
    </submittedName>
</protein>
<dbReference type="RefSeq" id="WP_021281606.1">
    <property type="nucleotide sequence ID" value="NZ_JAGGLL010000007.1"/>
</dbReference>
<proteinExistence type="inferred from homology"/>
<comment type="caution">
    <text evidence="5">The sequence shown here is derived from an EMBL/GenBank/DDBJ whole genome shotgun (WGS) entry which is preliminary data.</text>
</comment>
<accession>A0ABS4K0S5</accession>
<dbReference type="NCBIfam" id="NF007321">
    <property type="entry name" value="PRK09813.1"/>
    <property type="match status" value="1"/>
</dbReference>
<dbReference type="Gene3D" id="3.40.1190.20">
    <property type="match status" value="1"/>
</dbReference>
<dbReference type="PROSITE" id="PS00584">
    <property type="entry name" value="PFKB_KINASES_2"/>
    <property type="match status" value="1"/>
</dbReference>
<dbReference type="EC" id="2.7.1.-" evidence="5"/>
<comment type="similarity">
    <text evidence="1">Belongs to the carbohydrate kinase PfkB family.</text>
</comment>
<keyword evidence="3" id="KW-0418">Kinase</keyword>
<dbReference type="InterPro" id="IPR011611">
    <property type="entry name" value="PfkB_dom"/>
</dbReference>
<dbReference type="EMBL" id="JAGGLL010000007">
    <property type="protein sequence ID" value="MBP2021363.1"/>
    <property type="molecule type" value="Genomic_DNA"/>
</dbReference>
<dbReference type="InterPro" id="IPR029056">
    <property type="entry name" value="Ribokinase-like"/>
</dbReference>
<evidence type="ECO:0000256" key="3">
    <source>
        <dbReference type="ARBA" id="ARBA00022777"/>
    </source>
</evidence>
<feature type="domain" description="Carbohydrate kinase PfkB" evidence="4">
    <location>
        <begin position="21"/>
        <end position="260"/>
    </location>
</feature>
<dbReference type="GO" id="GO:0016740">
    <property type="term" value="F:transferase activity"/>
    <property type="evidence" value="ECO:0007669"/>
    <property type="project" value="UniProtKB-KW"/>
</dbReference>
<dbReference type="InterPro" id="IPR002173">
    <property type="entry name" value="Carboh/pur_kinase_PfkB_CS"/>
</dbReference>
<evidence type="ECO:0000313" key="5">
    <source>
        <dbReference type="EMBL" id="MBP2021363.1"/>
    </source>
</evidence>